<organism evidence="2 3">
    <name type="scientific">Streptomyces fumanus</name>
    <dbReference type="NCBI Taxonomy" id="67302"/>
    <lineage>
        <taxon>Bacteria</taxon>
        <taxon>Bacillati</taxon>
        <taxon>Actinomycetota</taxon>
        <taxon>Actinomycetes</taxon>
        <taxon>Kitasatosporales</taxon>
        <taxon>Streptomycetaceae</taxon>
        <taxon>Streptomyces</taxon>
    </lineage>
</organism>
<proteinExistence type="predicted"/>
<dbReference type="AlphaFoldDB" id="A0A919E6G0"/>
<sequence>MNRGLCGGGGGGDGEQGGEGGEGGDEGAERGRESCHVPCIYQEPLPSRKYLSRAVTGWEGRVNVS</sequence>
<keyword evidence="3" id="KW-1185">Reference proteome</keyword>
<evidence type="ECO:0000313" key="2">
    <source>
        <dbReference type="EMBL" id="GHF17733.1"/>
    </source>
</evidence>
<feature type="compositionally biased region" description="Gly residues" evidence="1">
    <location>
        <begin position="1"/>
        <end position="21"/>
    </location>
</feature>
<reference evidence="2" key="2">
    <citation type="submission" date="2020-09" db="EMBL/GenBank/DDBJ databases">
        <authorList>
            <person name="Sun Q."/>
            <person name="Ohkuma M."/>
        </authorList>
    </citation>
    <scope>NUCLEOTIDE SEQUENCE</scope>
    <source>
        <strain evidence="2">JCM 4477</strain>
    </source>
</reference>
<gene>
    <name evidence="2" type="ORF">GCM10018772_48800</name>
</gene>
<reference evidence="2" key="1">
    <citation type="journal article" date="2014" name="Int. J. Syst. Evol. Microbiol.">
        <title>Complete genome sequence of Corynebacterium casei LMG S-19264T (=DSM 44701T), isolated from a smear-ripened cheese.</title>
        <authorList>
            <consortium name="US DOE Joint Genome Institute (JGI-PGF)"/>
            <person name="Walter F."/>
            <person name="Albersmeier A."/>
            <person name="Kalinowski J."/>
            <person name="Ruckert C."/>
        </authorList>
    </citation>
    <scope>NUCLEOTIDE SEQUENCE</scope>
    <source>
        <strain evidence="2">JCM 4477</strain>
    </source>
</reference>
<evidence type="ECO:0000256" key="1">
    <source>
        <dbReference type="SAM" id="MobiDB-lite"/>
    </source>
</evidence>
<dbReference type="Proteomes" id="UP000630718">
    <property type="component" value="Unassembled WGS sequence"/>
</dbReference>
<accession>A0A919E6G0</accession>
<feature type="region of interest" description="Disordered" evidence="1">
    <location>
        <begin position="1"/>
        <end position="32"/>
    </location>
</feature>
<name>A0A919E6G0_9ACTN</name>
<dbReference type="EMBL" id="BNBI01000010">
    <property type="protein sequence ID" value="GHF17733.1"/>
    <property type="molecule type" value="Genomic_DNA"/>
</dbReference>
<evidence type="ECO:0000313" key="3">
    <source>
        <dbReference type="Proteomes" id="UP000630718"/>
    </source>
</evidence>
<protein>
    <submittedName>
        <fullName evidence="2">Uncharacterized protein</fullName>
    </submittedName>
</protein>
<comment type="caution">
    <text evidence="2">The sequence shown here is derived from an EMBL/GenBank/DDBJ whole genome shotgun (WGS) entry which is preliminary data.</text>
</comment>